<comment type="caution">
    <text evidence="1">The sequence shown here is derived from an EMBL/GenBank/DDBJ whole genome shotgun (WGS) entry which is preliminary data.</text>
</comment>
<proteinExistence type="predicted"/>
<dbReference type="Proteomes" id="UP000663827">
    <property type="component" value="Unassembled WGS sequence"/>
</dbReference>
<evidence type="ECO:0000313" key="1">
    <source>
        <dbReference type="EMBL" id="CAE7232491.1"/>
    </source>
</evidence>
<protein>
    <submittedName>
        <fullName evidence="1">Uncharacterized protein</fullName>
    </submittedName>
</protein>
<dbReference type="AlphaFoldDB" id="A0A8H3ECD3"/>
<name>A0A8H3ECD3_9AGAM</name>
<reference evidence="1" key="1">
    <citation type="submission" date="2021-01" db="EMBL/GenBank/DDBJ databases">
        <authorList>
            <person name="Kaushik A."/>
        </authorList>
    </citation>
    <scope>NUCLEOTIDE SEQUENCE</scope>
    <source>
        <strain evidence="1">AG5</strain>
    </source>
</reference>
<sequence length="455" mass="51472">MRAHQSVALWGRPLSQYACTYSLSSNIKAKHGSDSRIIASTSSMQIGELSHRIFTPDGSNIAQQISIQTLESVLKMAEDVETYQYFLPQRLIAGCIALMQRITVSGKSSPFSYEYGYLCFRIILFSLGTHLIYRSEKYRIMQRDMVQSPDVEFPLVFSHHVSQVVEKEFGAAAQRLECDSILGWGSSDDPPVASREQVKVLVEMLWDDRANLLKLLTSTYTPGLSGLSFLLWRYIYLDAFHNGSHDAKPDIPLIKRITEIHFRCMLVATSEQSSPMLGIADELYDLLGRTPGEGEKIFPRSEDSQMIFEAYIARLGPLDTRIYFSPNITFVTLVLELVVANMEPNLEGLFPTIFERTVQRFWNALIHQEEQNTLFIGTVGLMLEHFKSLLQPTSRTNTLGPSVQKLILGTFVRNNLLDLVGSTLFHLNPNASEGSPDYSENIFMHIEVVTDMDEF</sequence>
<organism evidence="1 2">
    <name type="scientific">Rhizoctonia solani</name>
    <dbReference type="NCBI Taxonomy" id="456999"/>
    <lineage>
        <taxon>Eukaryota</taxon>
        <taxon>Fungi</taxon>
        <taxon>Dikarya</taxon>
        <taxon>Basidiomycota</taxon>
        <taxon>Agaricomycotina</taxon>
        <taxon>Agaricomycetes</taxon>
        <taxon>Cantharellales</taxon>
        <taxon>Ceratobasidiaceae</taxon>
        <taxon>Rhizoctonia</taxon>
    </lineage>
</organism>
<accession>A0A8H3ECD3</accession>
<dbReference type="EMBL" id="CAJNJQ010006595">
    <property type="protein sequence ID" value="CAE7232491.1"/>
    <property type="molecule type" value="Genomic_DNA"/>
</dbReference>
<gene>
    <name evidence="1" type="ORF">RDB_LOCUS189729</name>
</gene>
<evidence type="ECO:0000313" key="2">
    <source>
        <dbReference type="Proteomes" id="UP000663827"/>
    </source>
</evidence>